<dbReference type="Gene3D" id="3.40.50.1820">
    <property type="entry name" value="alpha/beta hydrolase"/>
    <property type="match status" value="1"/>
</dbReference>
<evidence type="ECO:0000313" key="2">
    <source>
        <dbReference type="Proteomes" id="UP000194945"/>
    </source>
</evidence>
<reference evidence="1 2" key="1">
    <citation type="submission" date="2016-10" db="EMBL/GenBank/DDBJ databases">
        <title>Comparative genomics of Bacillus thuringiensis reveals a path to pathogens against multiple invertebrate hosts.</title>
        <authorList>
            <person name="Zheng J."/>
            <person name="Gao Q."/>
            <person name="Liu H."/>
            <person name="Peng D."/>
            <person name="Ruan L."/>
            <person name="Sun M."/>
        </authorList>
    </citation>
    <scope>NUCLEOTIDE SEQUENCE [LARGE SCALE GENOMIC DNA]</scope>
    <source>
        <strain evidence="1">BGSC 4BK1</strain>
    </source>
</reference>
<gene>
    <name evidence="1" type="ORF">BK730_20985</name>
</gene>
<evidence type="ECO:0000313" key="1">
    <source>
        <dbReference type="EMBL" id="OTX86362.1"/>
    </source>
</evidence>
<protein>
    <submittedName>
        <fullName evidence="1">Lipase</fullName>
    </submittedName>
</protein>
<dbReference type="EMBL" id="NFDE01000058">
    <property type="protein sequence ID" value="OTX86362.1"/>
    <property type="molecule type" value="Genomic_DNA"/>
</dbReference>
<dbReference type="SUPFAM" id="SSF53474">
    <property type="entry name" value="alpha/beta-Hydrolases"/>
    <property type="match status" value="1"/>
</dbReference>
<comment type="caution">
    <text evidence="1">The sequence shown here is derived from an EMBL/GenBank/DDBJ whole genome shotgun (WGS) entry which is preliminary data.</text>
</comment>
<accession>A0A242Z312</accession>
<dbReference type="Proteomes" id="UP000194945">
    <property type="component" value="Unassembled WGS sequence"/>
</dbReference>
<name>A0A242Z312_9BACI</name>
<organism evidence="1 2">
    <name type="scientific">Bacillus wiedmannii</name>
    <dbReference type="NCBI Taxonomy" id="1890302"/>
    <lineage>
        <taxon>Bacteria</taxon>
        <taxon>Bacillati</taxon>
        <taxon>Bacillota</taxon>
        <taxon>Bacilli</taxon>
        <taxon>Bacillales</taxon>
        <taxon>Bacillaceae</taxon>
        <taxon>Bacillus</taxon>
        <taxon>Bacillus cereus group</taxon>
    </lineage>
</organism>
<dbReference type="InterPro" id="IPR029058">
    <property type="entry name" value="AB_hydrolase_fold"/>
</dbReference>
<dbReference type="AlphaFoldDB" id="A0A242Z312"/>
<sequence>MGNSTNDLQRFKINSDVGKLRLAAADIYAFNEKEDDYSNPDSGKNKKRLEDNFDAELIAEDDQHPQTGFGAYALKDNHTGEIFIVYVGTQPSQIGDLATDGAIGLHNLTNSPIFGSLAEFQYSQAERFYEKVKADNKGKKITLLGHSLGGGAANTVALRHQEDNINVLALNPAPVLNKDVVKYGYGTNMKNCRSLINEYDPLYGAIKAADFVIPGQVYKMENGEGHSFLYDPKFYSGNGNVAIDKLKKVSETGFDWKFGFLEISESAGDLYKGITGKKTLSTTEEVVVDLVVNGTPVSAILVAITVVGDTSALATKIASIGVETGKKALKFSKEVIQEVRNQVNAAVDWIENKLAKCKEKVLEVLESVFNAAVDFLVGCIILYLSRDEIIAIAKEVASSLVQDILDVFKGDFEIDTNIASIAGDYVRSHRQSLLNYFMNDGSRGLNRSLLVEISRDVNELSNDLKELSQDVTDAVISMIAKDEELALVSYY</sequence>
<dbReference type="RefSeq" id="WP_088093133.1">
    <property type="nucleotide sequence ID" value="NZ_JARMNH010000073.1"/>
</dbReference>
<proteinExistence type="predicted"/>